<keyword evidence="2" id="KW-1185">Reference proteome</keyword>
<accession>A0A8X6KDE0</accession>
<gene>
    <name evidence="1" type="ORF">TNIN_19451</name>
</gene>
<dbReference type="AlphaFoldDB" id="A0A8X6KDE0"/>
<protein>
    <submittedName>
        <fullName evidence="1">Uncharacterized protein</fullName>
    </submittedName>
</protein>
<proteinExistence type="predicted"/>
<reference evidence="1" key="1">
    <citation type="submission" date="2020-08" db="EMBL/GenBank/DDBJ databases">
        <title>Multicomponent nature underlies the extraordinary mechanical properties of spider dragline silk.</title>
        <authorList>
            <person name="Kono N."/>
            <person name="Nakamura H."/>
            <person name="Mori M."/>
            <person name="Yoshida Y."/>
            <person name="Ohtoshi R."/>
            <person name="Malay A.D."/>
            <person name="Moran D.A.P."/>
            <person name="Tomita M."/>
            <person name="Numata K."/>
            <person name="Arakawa K."/>
        </authorList>
    </citation>
    <scope>NUCLEOTIDE SEQUENCE</scope>
</reference>
<evidence type="ECO:0000313" key="1">
    <source>
        <dbReference type="EMBL" id="GFS41337.1"/>
    </source>
</evidence>
<name>A0A8X6KDE0_9ARAC</name>
<sequence>METVFLLTLRAVSKVFTRTVCVHKKQRLELFRFECECSSQLQYPISEPNGQSIHKKMYDYFSLAQWKAVVGGNDAITVSPFIFKAVRAPSTSSDKNFVIFPSETDSLLA</sequence>
<organism evidence="1 2">
    <name type="scientific">Trichonephila inaurata madagascariensis</name>
    <dbReference type="NCBI Taxonomy" id="2747483"/>
    <lineage>
        <taxon>Eukaryota</taxon>
        <taxon>Metazoa</taxon>
        <taxon>Ecdysozoa</taxon>
        <taxon>Arthropoda</taxon>
        <taxon>Chelicerata</taxon>
        <taxon>Arachnida</taxon>
        <taxon>Araneae</taxon>
        <taxon>Araneomorphae</taxon>
        <taxon>Entelegynae</taxon>
        <taxon>Araneoidea</taxon>
        <taxon>Nephilidae</taxon>
        <taxon>Trichonephila</taxon>
        <taxon>Trichonephila inaurata</taxon>
    </lineage>
</organism>
<evidence type="ECO:0000313" key="2">
    <source>
        <dbReference type="Proteomes" id="UP000886998"/>
    </source>
</evidence>
<comment type="caution">
    <text evidence="1">The sequence shown here is derived from an EMBL/GenBank/DDBJ whole genome shotgun (WGS) entry which is preliminary data.</text>
</comment>
<dbReference type="EMBL" id="BMAV01025413">
    <property type="protein sequence ID" value="GFS41337.1"/>
    <property type="molecule type" value="Genomic_DNA"/>
</dbReference>
<dbReference type="Proteomes" id="UP000886998">
    <property type="component" value="Unassembled WGS sequence"/>
</dbReference>